<dbReference type="AlphaFoldDB" id="A9ERF8"/>
<dbReference type="Proteomes" id="UP000002139">
    <property type="component" value="Chromosome"/>
</dbReference>
<evidence type="ECO:0000256" key="1">
    <source>
        <dbReference type="SAM" id="MobiDB-lite"/>
    </source>
</evidence>
<evidence type="ECO:0000313" key="2">
    <source>
        <dbReference type="EMBL" id="CAN97291.1"/>
    </source>
</evidence>
<dbReference type="STRING" id="448385.sce7122"/>
<protein>
    <submittedName>
        <fullName evidence="2">Uncharacterized protein</fullName>
    </submittedName>
</protein>
<evidence type="ECO:0000313" key="3">
    <source>
        <dbReference type="Proteomes" id="UP000002139"/>
    </source>
</evidence>
<dbReference type="RefSeq" id="WP_012239730.1">
    <property type="nucleotide sequence ID" value="NC_010162.1"/>
</dbReference>
<organism evidence="2 3">
    <name type="scientific">Sorangium cellulosum (strain So ce56)</name>
    <name type="common">Polyangium cellulosum (strain So ce56)</name>
    <dbReference type="NCBI Taxonomy" id="448385"/>
    <lineage>
        <taxon>Bacteria</taxon>
        <taxon>Pseudomonadati</taxon>
        <taxon>Myxococcota</taxon>
        <taxon>Polyangia</taxon>
        <taxon>Polyangiales</taxon>
        <taxon>Polyangiaceae</taxon>
        <taxon>Sorangium</taxon>
    </lineage>
</organism>
<dbReference type="OrthoDB" id="276660at2"/>
<name>A9ERF8_SORC5</name>
<keyword evidence="3" id="KW-1185">Reference proteome</keyword>
<dbReference type="eggNOG" id="ENOG503228V">
    <property type="taxonomic scope" value="Bacteria"/>
</dbReference>
<proteinExistence type="predicted"/>
<reference evidence="2 3" key="1">
    <citation type="journal article" date="2007" name="Nat. Biotechnol.">
        <title>Complete genome sequence of the myxobacterium Sorangium cellulosum.</title>
        <authorList>
            <person name="Schneiker S."/>
            <person name="Perlova O."/>
            <person name="Kaiser O."/>
            <person name="Gerth K."/>
            <person name="Alici A."/>
            <person name="Altmeyer M.O."/>
            <person name="Bartels D."/>
            <person name="Bekel T."/>
            <person name="Beyer S."/>
            <person name="Bode E."/>
            <person name="Bode H.B."/>
            <person name="Bolten C.J."/>
            <person name="Choudhuri J.V."/>
            <person name="Doss S."/>
            <person name="Elnakady Y.A."/>
            <person name="Frank B."/>
            <person name="Gaigalat L."/>
            <person name="Goesmann A."/>
            <person name="Groeger C."/>
            <person name="Gross F."/>
            <person name="Jelsbak L."/>
            <person name="Jelsbak L."/>
            <person name="Kalinowski J."/>
            <person name="Kegler C."/>
            <person name="Knauber T."/>
            <person name="Konietzny S."/>
            <person name="Kopp M."/>
            <person name="Krause L."/>
            <person name="Krug D."/>
            <person name="Linke B."/>
            <person name="Mahmud T."/>
            <person name="Martinez-Arias R."/>
            <person name="McHardy A.C."/>
            <person name="Merai M."/>
            <person name="Meyer F."/>
            <person name="Mormann S."/>
            <person name="Munoz-Dorado J."/>
            <person name="Perez J."/>
            <person name="Pradella S."/>
            <person name="Rachid S."/>
            <person name="Raddatz G."/>
            <person name="Rosenau F."/>
            <person name="Rueckert C."/>
            <person name="Sasse F."/>
            <person name="Scharfe M."/>
            <person name="Schuster S.C."/>
            <person name="Suen G."/>
            <person name="Treuner-Lange A."/>
            <person name="Velicer G.J."/>
            <person name="Vorholter F.-J."/>
            <person name="Weissman K.J."/>
            <person name="Welch R.D."/>
            <person name="Wenzel S.C."/>
            <person name="Whitworth D.E."/>
            <person name="Wilhelm S."/>
            <person name="Wittmann C."/>
            <person name="Bloecker H."/>
            <person name="Puehler A."/>
            <person name="Mueller R."/>
        </authorList>
    </citation>
    <scope>NUCLEOTIDE SEQUENCE [LARGE SCALE GENOMIC DNA]</scope>
    <source>
        <strain evidence="3">So ce56</strain>
    </source>
</reference>
<dbReference type="EMBL" id="AM746676">
    <property type="protein sequence ID" value="CAN97291.1"/>
    <property type="molecule type" value="Genomic_DNA"/>
</dbReference>
<dbReference type="HOGENOM" id="CLU_767112_0_0_7"/>
<sequence>MSTAAQSTKDTTTGIEGVVLAWQLAQPSGAGTRSAAEKALKPLLGVRLSDAERRRSLEEAWATLERAGHVTFPRRGAVVITEGGRRTALDALGVESLPGRIRWKAVKRRYLIPRSLGRPAPRTKAEVERIGKKEGLFAAILAWHYDLDIGSYPTLRQVRDRLAWRSLGVDTKEPFTLKAVLARLMSRAFGRTATFETSYGLALAAANAIGAPRAEPGELETALIWRWIDGRKAARGEGSVSSAAAGPGGGAPVDRGTAPSPNAVGDVVARVDDDSSAFAARVLAVARGSETGRFGSNKVFISHVFRKLVQMGAVPGDAEAFKDRLVSAHREGLLSLSRADLVEAMDPKDTEASETRHLSATFHFVVI</sequence>
<accession>A9ERF8</accession>
<gene>
    <name evidence="2" type="ordered locus">sce7122</name>
</gene>
<feature type="region of interest" description="Disordered" evidence="1">
    <location>
        <begin position="238"/>
        <end position="260"/>
    </location>
</feature>
<dbReference type="KEGG" id="scl:sce7122"/>